<name>A0ABR3EJ41_9AGAR</name>
<proteinExistence type="predicted"/>
<dbReference type="EMBL" id="JBAHYK010004344">
    <property type="protein sequence ID" value="KAL0562868.1"/>
    <property type="molecule type" value="Genomic_DNA"/>
</dbReference>
<accession>A0ABR3EJ41</accession>
<keyword evidence="3" id="KW-1185">Reference proteome</keyword>
<protein>
    <recommendedName>
        <fullName evidence="4">C2 domain-containing protein</fullName>
    </recommendedName>
</protein>
<dbReference type="Proteomes" id="UP001465976">
    <property type="component" value="Unassembled WGS sequence"/>
</dbReference>
<gene>
    <name evidence="2" type="ORF">V5O48_019210</name>
</gene>
<evidence type="ECO:0008006" key="4">
    <source>
        <dbReference type="Google" id="ProtNLM"/>
    </source>
</evidence>
<comment type="caution">
    <text evidence="2">The sequence shown here is derived from an EMBL/GenBank/DDBJ whole genome shotgun (WGS) entry which is preliminary data.</text>
</comment>
<evidence type="ECO:0000313" key="2">
    <source>
        <dbReference type="EMBL" id="KAL0562868.1"/>
    </source>
</evidence>
<reference evidence="2 3" key="1">
    <citation type="submission" date="2024-02" db="EMBL/GenBank/DDBJ databases">
        <title>A draft genome for the cacao thread blight pathogen Marasmius crinis-equi.</title>
        <authorList>
            <person name="Cohen S.P."/>
            <person name="Baruah I.K."/>
            <person name="Amoako-Attah I."/>
            <person name="Bukari Y."/>
            <person name="Meinhardt L.W."/>
            <person name="Bailey B.A."/>
        </authorList>
    </citation>
    <scope>NUCLEOTIDE SEQUENCE [LARGE SCALE GENOMIC DNA]</scope>
    <source>
        <strain evidence="2 3">GH-76</strain>
    </source>
</reference>
<feature type="compositionally biased region" description="Low complexity" evidence="1">
    <location>
        <begin position="1"/>
        <end position="23"/>
    </location>
</feature>
<sequence length="223" mass="24398">MSTATSTSTTPAPATTVPAALPTDKPTPTPAELTSEPLSLSFLSMKDQRAYEHDRQRTRHTRDFAQMKARKEFLSLRRVIPSYFTRGSEKEKDKVVTGWDAEDDCPSEPPAINSNAISPKSPSVAVGDLIVNVSVRKPKTRKGARGSYITVALFLSFLGDIELRRSDADFEFVPHVRSVIALDDIVQVRDVQAVDEPWEHVTLGLGDDEKAALSYADVVAGTA</sequence>
<feature type="region of interest" description="Disordered" evidence="1">
    <location>
        <begin position="1"/>
        <end position="40"/>
    </location>
</feature>
<organism evidence="2 3">
    <name type="scientific">Marasmius crinis-equi</name>
    <dbReference type="NCBI Taxonomy" id="585013"/>
    <lineage>
        <taxon>Eukaryota</taxon>
        <taxon>Fungi</taxon>
        <taxon>Dikarya</taxon>
        <taxon>Basidiomycota</taxon>
        <taxon>Agaricomycotina</taxon>
        <taxon>Agaricomycetes</taxon>
        <taxon>Agaricomycetidae</taxon>
        <taxon>Agaricales</taxon>
        <taxon>Marasmiineae</taxon>
        <taxon>Marasmiaceae</taxon>
        <taxon>Marasmius</taxon>
    </lineage>
</organism>
<evidence type="ECO:0000313" key="3">
    <source>
        <dbReference type="Proteomes" id="UP001465976"/>
    </source>
</evidence>
<evidence type="ECO:0000256" key="1">
    <source>
        <dbReference type="SAM" id="MobiDB-lite"/>
    </source>
</evidence>